<feature type="transmembrane region" description="Helical" evidence="1">
    <location>
        <begin position="55"/>
        <end position="73"/>
    </location>
</feature>
<dbReference type="EMBL" id="RHHU01000018">
    <property type="protein sequence ID" value="RNB79995.1"/>
    <property type="molecule type" value="Genomic_DNA"/>
</dbReference>
<evidence type="ECO:0000256" key="1">
    <source>
        <dbReference type="SAM" id="Phobius"/>
    </source>
</evidence>
<evidence type="ECO:0000313" key="2">
    <source>
        <dbReference type="EMBL" id="RNB79995.1"/>
    </source>
</evidence>
<feature type="transmembrane region" description="Helical" evidence="1">
    <location>
        <begin position="188"/>
        <end position="209"/>
    </location>
</feature>
<protein>
    <submittedName>
        <fullName evidence="2">Uncharacterized protein</fullName>
    </submittedName>
</protein>
<keyword evidence="3" id="KW-1185">Reference proteome</keyword>
<evidence type="ECO:0000313" key="3">
    <source>
        <dbReference type="Proteomes" id="UP000269573"/>
    </source>
</evidence>
<comment type="caution">
    <text evidence="2">The sequence shown here is derived from an EMBL/GenBank/DDBJ whole genome shotgun (WGS) entry which is preliminary data.</text>
</comment>
<feature type="transmembrane region" description="Helical" evidence="1">
    <location>
        <begin position="15"/>
        <end position="35"/>
    </location>
</feature>
<feature type="transmembrane region" description="Helical" evidence="1">
    <location>
        <begin position="80"/>
        <end position="98"/>
    </location>
</feature>
<accession>A0A3M8CYP6</accession>
<feature type="transmembrane region" description="Helical" evidence="1">
    <location>
        <begin position="251"/>
        <end position="273"/>
    </location>
</feature>
<keyword evidence="1" id="KW-0472">Membrane</keyword>
<gene>
    <name evidence="2" type="ORF">EDM59_26745</name>
</gene>
<proteinExistence type="predicted"/>
<feature type="transmembrane region" description="Helical" evidence="1">
    <location>
        <begin position="221"/>
        <end position="239"/>
    </location>
</feature>
<organism evidence="2 3">
    <name type="scientific">Brevibacillus nitrificans</name>
    <dbReference type="NCBI Taxonomy" id="651560"/>
    <lineage>
        <taxon>Bacteria</taxon>
        <taxon>Bacillati</taxon>
        <taxon>Bacillota</taxon>
        <taxon>Bacilli</taxon>
        <taxon>Bacillales</taxon>
        <taxon>Paenibacillaceae</taxon>
        <taxon>Brevibacillus</taxon>
    </lineage>
</organism>
<keyword evidence="1" id="KW-0812">Transmembrane</keyword>
<dbReference type="Proteomes" id="UP000269573">
    <property type="component" value="Unassembled WGS sequence"/>
</dbReference>
<keyword evidence="1" id="KW-1133">Transmembrane helix</keyword>
<reference evidence="2 3" key="1">
    <citation type="submission" date="2018-10" db="EMBL/GenBank/DDBJ databases">
        <title>Phylogenomics of Brevibacillus.</title>
        <authorList>
            <person name="Dunlap C."/>
        </authorList>
    </citation>
    <scope>NUCLEOTIDE SEQUENCE [LARGE SCALE GENOMIC DNA]</scope>
    <source>
        <strain evidence="2 3">JCM 15774</strain>
    </source>
</reference>
<feature type="transmembrane region" description="Helical" evidence="1">
    <location>
        <begin position="118"/>
        <end position="143"/>
    </location>
</feature>
<dbReference type="RefSeq" id="WP_122926439.1">
    <property type="nucleotide sequence ID" value="NZ_RHHU01000018.1"/>
</dbReference>
<dbReference type="AlphaFoldDB" id="A0A3M8CYP6"/>
<sequence length="292" mass="32492">MDKKVAVTFFQGEKWLVLTGLLGFLLAAVCGIWVMTHGAFVLPKGDVLKAFSFDAALGTFLLSTAAIMPFTALSKTSRAVFRWSYILLALYSYFAETVQNFRGVDPRFVKGGTDFDIWVGSIFTFVALLLVLFYLFAAIPFFGKKAYRLRPDLIVGIRYAMIAVLFSFAAGVWISFNAGRYFGLHGNIIWLHGLGFHAHQVIPFLAWMSEYTQLQPSVRKGLIHGSGIAFLLGLIAIGWQTFPVLPVLEWSVASILALFCFLITFAAGLLLLTQMKAVLWVKKQAEALSHRQ</sequence>
<feature type="transmembrane region" description="Helical" evidence="1">
    <location>
        <begin position="155"/>
        <end position="176"/>
    </location>
</feature>
<name>A0A3M8CYP6_9BACL</name>